<dbReference type="InterPro" id="IPR006652">
    <property type="entry name" value="Kelch_1"/>
</dbReference>
<feature type="region of interest" description="Disordered" evidence="4">
    <location>
        <begin position="835"/>
        <end position="861"/>
    </location>
</feature>
<dbReference type="SUPFAM" id="SSF117281">
    <property type="entry name" value="Kelch motif"/>
    <property type="match status" value="1"/>
</dbReference>
<name>C1FGW5_MICCC</name>
<evidence type="ECO:0000256" key="2">
    <source>
        <dbReference type="ARBA" id="ARBA00022737"/>
    </source>
</evidence>
<accession>C1FGW5</accession>
<evidence type="ECO:0000256" key="1">
    <source>
        <dbReference type="ARBA" id="ARBA00022441"/>
    </source>
</evidence>
<evidence type="ECO:0000256" key="4">
    <source>
        <dbReference type="SAM" id="MobiDB-lite"/>
    </source>
</evidence>
<dbReference type="PANTHER" id="PTHR46093:SF18">
    <property type="entry name" value="FIBRONECTIN TYPE-III DOMAIN-CONTAINING PROTEIN"/>
    <property type="match status" value="1"/>
</dbReference>
<feature type="compositionally biased region" description="Pro residues" evidence="4">
    <location>
        <begin position="1"/>
        <end position="12"/>
    </location>
</feature>
<dbReference type="Pfam" id="PF01344">
    <property type="entry name" value="Kelch_1"/>
    <property type="match status" value="1"/>
</dbReference>
<feature type="compositionally biased region" description="Acidic residues" evidence="4">
    <location>
        <begin position="1393"/>
        <end position="1404"/>
    </location>
</feature>
<dbReference type="InParanoid" id="C1FGW5"/>
<dbReference type="KEGG" id="mis:MICPUN_61017"/>
<keyword evidence="6" id="KW-1185">Reference proteome</keyword>
<feature type="region of interest" description="Disordered" evidence="4">
    <location>
        <begin position="1"/>
        <end position="110"/>
    </location>
</feature>
<dbReference type="Pfam" id="PF24681">
    <property type="entry name" value="Kelch_KLHDC2_KLHL20_DRC7"/>
    <property type="match status" value="1"/>
</dbReference>
<keyword evidence="1" id="KW-0880">Kelch repeat</keyword>
<keyword evidence="3" id="KW-0175">Coiled coil</keyword>
<dbReference type="PANTHER" id="PTHR46093">
    <property type="entry name" value="ACYL-COA-BINDING DOMAIN-CONTAINING PROTEIN 5"/>
    <property type="match status" value="1"/>
</dbReference>
<feature type="coiled-coil region" evidence="3">
    <location>
        <begin position="163"/>
        <end position="190"/>
    </location>
</feature>
<dbReference type="OrthoDB" id="432528at2759"/>
<protein>
    <submittedName>
        <fullName evidence="5">Uncharacterized protein</fullName>
    </submittedName>
</protein>
<dbReference type="STRING" id="296587.C1FGW5"/>
<feature type="compositionally biased region" description="Low complexity" evidence="4">
    <location>
        <begin position="77"/>
        <end position="98"/>
    </location>
</feature>
<organism evidence="5 6">
    <name type="scientific">Micromonas commoda (strain RCC299 / NOUM17 / CCMP2709)</name>
    <name type="common">Picoplanktonic green alga</name>
    <dbReference type="NCBI Taxonomy" id="296587"/>
    <lineage>
        <taxon>Eukaryota</taxon>
        <taxon>Viridiplantae</taxon>
        <taxon>Chlorophyta</taxon>
        <taxon>Mamiellophyceae</taxon>
        <taxon>Mamiellales</taxon>
        <taxon>Mamiellaceae</taxon>
        <taxon>Micromonas</taxon>
    </lineage>
</organism>
<keyword evidence="2" id="KW-0677">Repeat</keyword>
<gene>
    <name evidence="5" type="ORF">MICPUN_61017</name>
</gene>
<dbReference type="Proteomes" id="UP000002009">
    <property type="component" value="Chromosome 8"/>
</dbReference>
<dbReference type="RefSeq" id="XP_002508073.1">
    <property type="nucleotide sequence ID" value="XM_002508027.1"/>
</dbReference>
<proteinExistence type="predicted"/>
<evidence type="ECO:0000256" key="3">
    <source>
        <dbReference type="SAM" id="Coils"/>
    </source>
</evidence>
<reference evidence="5 6" key="1">
    <citation type="journal article" date="2009" name="Science">
        <title>Green evolution and dynamic adaptations revealed by genomes of the marine picoeukaryotes Micromonas.</title>
        <authorList>
            <person name="Worden A.Z."/>
            <person name="Lee J.H."/>
            <person name="Mock T."/>
            <person name="Rouze P."/>
            <person name="Simmons M.P."/>
            <person name="Aerts A.L."/>
            <person name="Allen A.E."/>
            <person name="Cuvelier M.L."/>
            <person name="Derelle E."/>
            <person name="Everett M.V."/>
            <person name="Foulon E."/>
            <person name="Grimwood J."/>
            <person name="Gundlach H."/>
            <person name="Henrissat B."/>
            <person name="Napoli C."/>
            <person name="McDonald S.M."/>
            <person name="Parker M.S."/>
            <person name="Rombauts S."/>
            <person name="Salamov A."/>
            <person name="Von Dassow P."/>
            <person name="Badger J.H."/>
            <person name="Coutinho P.M."/>
            <person name="Demir E."/>
            <person name="Dubchak I."/>
            <person name="Gentemann C."/>
            <person name="Eikrem W."/>
            <person name="Gready J.E."/>
            <person name="John U."/>
            <person name="Lanier W."/>
            <person name="Lindquist E.A."/>
            <person name="Lucas S."/>
            <person name="Mayer K.F."/>
            <person name="Moreau H."/>
            <person name="Not F."/>
            <person name="Otillar R."/>
            <person name="Panaud O."/>
            <person name="Pangilinan J."/>
            <person name="Paulsen I."/>
            <person name="Piegu B."/>
            <person name="Poliakov A."/>
            <person name="Robbens S."/>
            <person name="Schmutz J."/>
            <person name="Toulza E."/>
            <person name="Wyss T."/>
            <person name="Zelensky A."/>
            <person name="Zhou K."/>
            <person name="Armbrust E.V."/>
            <person name="Bhattacharya D."/>
            <person name="Goodenough U.W."/>
            <person name="Van de Peer Y."/>
            <person name="Grigoriev I.V."/>
        </authorList>
    </citation>
    <scope>NUCLEOTIDE SEQUENCE [LARGE SCALE GENOMIC DNA]</scope>
    <source>
        <strain evidence="6">RCC299 / NOUM17</strain>
    </source>
</reference>
<sequence>MPKPSPPPSPPRPKWDSSRSPHPRSGAEPAQTRSAPRSPGRMSVGSASTVSEGTEDASAAATRGTSHPPSPPRSPHRPGGAPRSPGGRSPGRRNSAGSDEGTPFSAHLASLDVQRLGGVPATRRQLQQASPQELHDAPMVPLEFDMTRLRYTAGPTRQKDTAIVALSRQLEAMRERLNSAEQAAQESAEKRARQVRIADERPIEVTPMAELPHPTVGRSPASAAFGEQSERNRHLAVLRLEDECRAWKLKVEAAEKREAAARAHVEQEVQRARQEVLLETAVQQRRMHAMQMRSLARAFVQFEERHLRRGMAAFKRNHADVASTRQLLRVAMPQWRSFRTAAAWRGFKEALAWRRRLETAAFRVRYSFYRRLSIKVFNAWQSFAERSAVVNRKTKRKALAIAGTRGAMTKRDALTAWRNATGGVHVLRRKIIRLRLKHVARFQALVFLQWAHAAAISRSYREETESKEAHALKLRIERHTRGFAIRRAAKVLREWHGTARKSVVVKVSVARAQAVWTRSRMTLFFGSWATYTSAIRKSRYSGVQSLVDHWRREASTAAKHRRLLERHASTSVVSKKIAALAFHRWARDSAMSRANAAIARADAVAASMAAKDAEIEALKRAADVERRGAAEATARELDAQKKLAAAETRAPPLALTGDGLLDCPLGWRPLRCDGDASFKSNADPTAPVFLPEYDASGAEDGDTPERGCAVMIMAGGSRKGKMSVAVLDVDTVVDPESGILEAKTAWFALQSVRGTPPDCRENPAVCAVPPIAAATAAAAAGSDPNTVTGGVFVYGGYDGAKETSDAHVLLRRQSHGRGGGKVEVSWEWIELVKASKSPSPPPRSHSMAFSTPPPFASSPAAQDAPRADVYIFGGYRSGATHGGLRNDLWRLDLATMHWSNPEQFGDVPAPRRDAAVAVSFVSSSGTGRAFVHGGCAADGEPLADAYSFDIATNEWSRLPPDETDFDVVDRQGDGGDDEAEIAAFGVAAEIANLNRSGGLSPATRFPSARSHHALAVVGGSLIVHGGRVSNPGNGRRYRQPDHSAHALNLETLTWRCLRTGGSTNAPPPAGRSSNHAIFAHRTGVIFVGSGATNAAVRDGTAPPVYALEIAAAREGRRLRAELVAITRAKATAEDEAARAKASAASATDEVRLVRAAAAKLKEEADSIAALEAEGRDAQRVLRRKLADARAEARDAEAAADAADVEAAEARDAAVVARSGADNAKRIALEAREAMRAANSRADAAEAATRRANHELNQARAELSSAERDAHTTAGMIESARISELRNELARVTMEAQAAIEAKRMAEATAEAAKERIRVAVNREADAARRAALLESRQERMAEENREAQASLRKHIAELEDEVAKATSERWARELDSAFEPKVPALAGPKPQVDDDDSDSSEEETSSGSDEYSQDFNDSDPDLPARIVSMLDVSRPAWEAS</sequence>
<dbReference type="InterPro" id="IPR015915">
    <property type="entry name" value="Kelch-typ_b-propeller"/>
</dbReference>
<dbReference type="OMA" id="HMHASEL"/>
<dbReference type="EMBL" id="CP001575">
    <property type="protein sequence ID" value="ACO69331.1"/>
    <property type="molecule type" value="Genomic_DNA"/>
</dbReference>
<dbReference type="Gene3D" id="2.120.10.80">
    <property type="entry name" value="Kelch-type beta propeller"/>
    <property type="match status" value="2"/>
</dbReference>
<feature type="region of interest" description="Disordered" evidence="4">
    <location>
        <begin position="1377"/>
        <end position="1440"/>
    </location>
</feature>
<evidence type="ECO:0000313" key="6">
    <source>
        <dbReference type="Proteomes" id="UP000002009"/>
    </source>
</evidence>
<dbReference type="eggNOG" id="KOG0379">
    <property type="taxonomic scope" value="Eukaryota"/>
</dbReference>
<dbReference type="GeneID" id="8245989"/>
<evidence type="ECO:0000313" key="5">
    <source>
        <dbReference type="EMBL" id="ACO69331.1"/>
    </source>
</evidence>
<feature type="coiled-coil region" evidence="3">
    <location>
        <begin position="1129"/>
        <end position="1368"/>
    </location>
</feature>